<dbReference type="InterPro" id="IPR001453">
    <property type="entry name" value="MoaB/Mog_dom"/>
</dbReference>
<reference evidence="2 3" key="1">
    <citation type="submission" date="2023-05" db="EMBL/GenBank/DDBJ databases">
        <title>Pseudodonghicola sp. nov.</title>
        <authorList>
            <person name="Huang J."/>
        </authorList>
    </citation>
    <scope>NUCLEOTIDE SEQUENCE [LARGE SCALE GENOMIC DNA]</scope>
    <source>
        <strain evidence="2 3">IC7</strain>
    </source>
</reference>
<dbReference type="SMART" id="SM00852">
    <property type="entry name" value="MoCF_biosynth"/>
    <property type="match status" value="1"/>
</dbReference>
<dbReference type="InterPro" id="IPR036425">
    <property type="entry name" value="MoaB/Mog-like_dom_sf"/>
</dbReference>
<comment type="caution">
    <text evidence="2">The sequence shown here is derived from an EMBL/GenBank/DDBJ whole genome shotgun (WGS) entry which is preliminary data.</text>
</comment>
<gene>
    <name evidence="2" type="ORF">QO033_01155</name>
</gene>
<dbReference type="Proteomes" id="UP001243757">
    <property type="component" value="Unassembled WGS sequence"/>
</dbReference>
<proteinExistence type="predicted"/>
<dbReference type="CDD" id="cd03522">
    <property type="entry name" value="MoeA_like"/>
    <property type="match status" value="1"/>
</dbReference>
<dbReference type="RefSeq" id="WP_284479082.1">
    <property type="nucleotide sequence ID" value="NZ_JASNJD010000001.1"/>
</dbReference>
<keyword evidence="3" id="KW-1185">Reference proteome</keyword>
<dbReference type="Pfam" id="PF00994">
    <property type="entry name" value="MoCF_biosynth"/>
    <property type="match status" value="1"/>
</dbReference>
<dbReference type="Gene3D" id="3.40.980.10">
    <property type="entry name" value="MoaB/Mog-like domain"/>
    <property type="match status" value="1"/>
</dbReference>
<evidence type="ECO:0000259" key="1">
    <source>
        <dbReference type="SMART" id="SM00852"/>
    </source>
</evidence>
<evidence type="ECO:0000313" key="3">
    <source>
        <dbReference type="Proteomes" id="UP001243757"/>
    </source>
</evidence>
<feature type="domain" description="MoaB/Mog" evidence="1">
    <location>
        <begin position="172"/>
        <end position="300"/>
    </location>
</feature>
<dbReference type="SUPFAM" id="SSF53218">
    <property type="entry name" value="Molybdenum cofactor biosynthesis proteins"/>
    <property type="match status" value="1"/>
</dbReference>
<name>A0ABT7EV86_9RHOB</name>
<organism evidence="2 3">
    <name type="scientific">Pseudodonghicola flavimaris</name>
    <dbReference type="NCBI Taxonomy" id="3050036"/>
    <lineage>
        <taxon>Bacteria</taxon>
        <taxon>Pseudomonadati</taxon>
        <taxon>Pseudomonadota</taxon>
        <taxon>Alphaproteobacteria</taxon>
        <taxon>Rhodobacterales</taxon>
        <taxon>Paracoccaceae</taxon>
        <taxon>Pseudodonghicola</taxon>
    </lineage>
</organism>
<sequence length="340" mass="34666">MRFGPVPLTEAEGALLAHSVACGDRRLRKGLRLEAEHLQALAAAGETEVIVARLDPGDLHENEAAARLAAALVPDPAAVGLKLTAPFTGRVNVLAAGPGVVELDVAALEAFNAVAPMITVATVPPFQQMAEGGMVATIKVISFAVSGADVERACALAPGALRLAGPVHRSAGLVITQVPGGPDDSKGRRIIAARLAALGMELAEVREVPHRAAELAAALRAVAGDVALILTGSATMDIDDVAPMALRRAGGRVERFGMPVDPGNLLFLGDLVGRPVIGLPGCARSPALNGADWVLARVACGLPVSAADIAGMGVGGLLKEIPTRPQPRALAPRPDRSVDG</sequence>
<evidence type="ECO:0000313" key="2">
    <source>
        <dbReference type="EMBL" id="MDK3016262.1"/>
    </source>
</evidence>
<protein>
    <submittedName>
        <fullName evidence="2">Molybdopterin-binding protein</fullName>
    </submittedName>
</protein>
<dbReference type="EMBL" id="JASNJD010000001">
    <property type="protein sequence ID" value="MDK3016262.1"/>
    <property type="molecule type" value="Genomic_DNA"/>
</dbReference>
<accession>A0ABT7EV86</accession>